<evidence type="ECO:0000256" key="1">
    <source>
        <dbReference type="SAM" id="MobiDB-lite"/>
    </source>
</evidence>
<dbReference type="EMBL" id="BSXW01000573">
    <property type="protein sequence ID" value="GMF25799.1"/>
    <property type="molecule type" value="Genomic_DNA"/>
</dbReference>
<feature type="region of interest" description="Disordered" evidence="1">
    <location>
        <begin position="1"/>
        <end position="66"/>
    </location>
</feature>
<organism evidence="2 3">
    <name type="scientific">Phytophthora lilii</name>
    <dbReference type="NCBI Taxonomy" id="2077276"/>
    <lineage>
        <taxon>Eukaryota</taxon>
        <taxon>Sar</taxon>
        <taxon>Stramenopiles</taxon>
        <taxon>Oomycota</taxon>
        <taxon>Peronosporomycetes</taxon>
        <taxon>Peronosporales</taxon>
        <taxon>Peronosporaceae</taxon>
        <taxon>Phytophthora</taxon>
    </lineage>
</organism>
<name>A0A9W6U490_9STRA</name>
<evidence type="ECO:0000313" key="3">
    <source>
        <dbReference type="Proteomes" id="UP001165083"/>
    </source>
</evidence>
<reference evidence="2" key="1">
    <citation type="submission" date="2023-04" db="EMBL/GenBank/DDBJ databases">
        <title>Phytophthora lilii NBRC 32176.</title>
        <authorList>
            <person name="Ichikawa N."/>
            <person name="Sato H."/>
            <person name="Tonouchi N."/>
        </authorList>
    </citation>
    <scope>NUCLEOTIDE SEQUENCE</scope>
    <source>
        <strain evidence="2">NBRC 32176</strain>
    </source>
</reference>
<gene>
    <name evidence="2" type="ORF">Plil01_001068100</name>
</gene>
<accession>A0A9W6U490</accession>
<evidence type="ECO:0000313" key="2">
    <source>
        <dbReference type="EMBL" id="GMF25799.1"/>
    </source>
</evidence>
<keyword evidence="3" id="KW-1185">Reference proteome</keyword>
<dbReference type="Proteomes" id="UP001165083">
    <property type="component" value="Unassembled WGS sequence"/>
</dbReference>
<comment type="caution">
    <text evidence="2">The sequence shown here is derived from an EMBL/GenBank/DDBJ whole genome shotgun (WGS) entry which is preliminary data.</text>
</comment>
<dbReference type="AlphaFoldDB" id="A0A9W6U490"/>
<proteinExistence type="predicted"/>
<feature type="compositionally biased region" description="Gly residues" evidence="1">
    <location>
        <begin position="23"/>
        <end position="36"/>
    </location>
</feature>
<protein>
    <submittedName>
        <fullName evidence="2">Unnamed protein product</fullName>
    </submittedName>
</protein>
<feature type="compositionally biased region" description="Basic and acidic residues" evidence="1">
    <location>
        <begin position="7"/>
        <end position="19"/>
    </location>
</feature>
<sequence length="66" mass="6893">MPQSRELANKKNDHKDRQSRGPMGSGAGGPKKGGAGAHNWGVSTADEGAIAAVDRNDPNYDSSEEN</sequence>